<dbReference type="PANTHER" id="PTHR32309">
    <property type="entry name" value="TYROSINE-PROTEIN KINASE"/>
    <property type="match status" value="1"/>
</dbReference>
<accession>A0A7W9AKL7</accession>
<dbReference type="InterPro" id="IPR014345">
    <property type="entry name" value="XrtA_polysacc_chain"/>
</dbReference>
<evidence type="ECO:0000256" key="2">
    <source>
        <dbReference type="SAM" id="Phobius"/>
    </source>
</evidence>
<organism evidence="3 4">
    <name type="scientific">Sphingobium boeckii</name>
    <dbReference type="NCBI Taxonomy" id="1082345"/>
    <lineage>
        <taxon>Bacteria</taxon>
        <taxon>Pseudomonadati</taxon>
        <taxon>Pseudomonadota</taxon>
        <taxon>Alphaproteobacteria</taxon>
        <taxon>Sphingomonadales</taxon>
        <taxon>Sphingomonadaceae</taxon>
        <taxon>Sphingobium</taxon>
    </lineage>
</organism>
<feature type="transmembrane region" description="Helical" evidence="2">
    <location>
        <begin position="417"/>
        <end position="436"/>
    </location>
</feature>
<keyword evidence="1" id="KW-0175">Coiled coil</keyword>
<sequence>MNGLYDEFRIVLHGIWQRRWLALAVGWAVCLAGWLIVSMIPNAYESQARIFVQRPILPDSIGITPVQQQQEVDRVRQTLGSGVNLEKVVRGTDLAHHVASDRDVAEMVTKLAEGIRVDSLQDNLFTITAAVAMPGLSDADNARLSHDVVQKLIDIFVEENITGNRNDTAQTLRFLDTQLAQREKQLQEAEQKRMAFDQQFMDLLPGTGSVSDRMSAARAELVQVDSNLAAAQSALGTVNGQMAATPASEPGAAYTGPAGARLATIEGQLADARSKGWTDNHPDVIALRNQLGAARAAAAGERKSGGGGAQNPMWYSLRTIQAEKQANVAALNARKNQLQSELAQIVAKQTAEPGIVAEQAQISRNYDVLKAQHDKIFQDREDVRLRGDVQSDTDAVKFRVIDPPSSPRIPTAPNRPLLLALVLVLGIGAGAATAFVKGQLNTTYPTAQRLEKASGLPVIGSISTVLTTAERDEQRKRNLWFAGGLGSLAGVFALLLLVEFVQRGMVA</sequence>
<dbReference type="EMBL" id="JACIJC010000005">
    <property type="protein sequence ID" value="MBB5687397.1"/>
    <property type="molecule type" value="Genomic_DNA"/>
</dbReference>
<protein>
    <submittedName>
        <fullName evidence="3">Polysaccharide chain length determinant protein (PEP-CTERM system associated)</fullName>
    </submittedName>
</protein>
<name>A0A7W9AKL7_9SPHN</name>
<dbReference type="AlphaFoldDB" id="A0A7W9AKL7"/>
<feature type="transmembrane region" description="Helical" evidence="2">
    <location>
        <begin position="479"/>
        <end position="501"/>
    </location>
</feature>
<reference evidence="3 4" key="1">
    <citation type="submission" date="2020-08" db="EMBL/GenBank/DDBJ databases">
        <title>Genomic Encyclopedia of Type Strains, Phase IV (KMG-IV): sequencing the most valuable type-strain genomes for metagenomic binning, comparative biology and taxonomic classification.</title>
        <authorList>
            <person name="Goeker M."/>
        </authorList>
    </citation>
    <scope>NUCLEOTIDE SEQUENCE [LARGE SCALE GENOMIC DNA]</scope>
    <source>
        <strain evidence="3 4">DSM 25079</strain>
    </source>
</reference>
<feature type="coiled-coil region" evidence="1">
    <location>
        <begin position="321"/>
        <end position="348"/>
    </location>
</feature>
<dbReference type="Proteomes" id="UP000549617">
    <property type="component" value="Unassembled WGS sequence"/>
</dbReference>
<feature type="coiled-coil region" evidence="1">
    <location>
        <begin position="172"/>
        <end position="199"/>
    </location>
</feature>
<dbReference type="PANTHER" id="PTHR32309:SF31">
    <property type="entry name" value="CAPSULAR EXOPOLYSACCHARIDE FAMILY"/>
    <property type="match status" value="1"/>
</dbReference>
<dbReference type="NCBIfam" id="TIGR03007">
    <property type="entry name" value="pepcterm_ChnLen"/>
    <property type="match status" value="1"/>
</dbReference>
<feature type="transmembrane region" description="Helical" evidence="2">
    <location>
        <begin position="20"/>
        <end position="44"/>
    </location>
</feature>
<keyword evidence="2" id="KW-0472">Membrane</keyword>
<comment type="caution">
    <text evidence="3">The sequence shown here is derived from an EMBL/GenBank/DDBJ whole genome shotgun (WGS) entry which is preliminary data.</text>
</comment>
<dbReference type="RefSeq" id="WP_184020816.1">
    <property type="nucleotide sequence ID" value="NZ_JACIJC010000005.1"/>
</dbReference>
<evidence type="ECO:0000313" key="3">
    <source>
        <dbReference type="EMBL" id="MBB5687397.1"/>
    </source>
</evidence>
<gene>
    <name evidence="3" type="ORF">FHS49_003425</name>
</gene>
<proteinExistence type="predicted"/>
<keyword evidence="4" id="KW-1185">Reference proteome</keyword>
<dbReference type="InterPro" id="IPR050445">
    <property type="entry name" value="Bact_polysacc_biosynth/exp"/>
</dbReference>
<evidence type="ECO:0000313" key="4">
    <source>
        <dbReference type="Proteomes" id="UP000549617"/>
    </source>
</evidence>
<keyword evidence="2" id="KW-0812">Transmembrane</keyword>
<keyword evidence="2" id="KW-1133">Transmembrane helix</keyword>
<evidence type="ECO:0000256" key="1">
    <source>
        <dbReference type="SAM" id="Coils"/>
    </source>
</evidence>